<protein>
    <recommendedName>
        <fullName evidence="12">Vomeronasal type-1 receptor</fullName>
    </recommendedName>
</protein>
<evidence type="ECO:0000256" key="9">
    <source>
        <dbReference type="ARBA" id="ARBA00023157"/>
    </source>
</evidence>
<keyword evidence="10 12" id="KW-0675">Receptor</keyword>
<evidence type="ECO:0000313" key="14">
    <source>
        <dbReference type="Proteomes" id="UP000515203"/>
    </source>
</evidence>
<accession>A0A6P6EJB8</accession>
<dbReference type="GO" id="GO:0019236">
    <property type="term" value="P:response to pheromone"/>
    <property type="evidence" value="ECO:0007669"/>
    <property type="project" value="UniProtKB-KW"/>
</dbReference>
<dbReference type="InterPro" id="IPR017452">
    <property type="entry name" value="GPCR_Rhodpsn_7TM"/>
</dbReference>
<keyword evidence="4 12" id="KW-0589">Pheromone response</keyword>
<keyword evidence="6 12" id="KW-1133">Transmembrane helix</keyword>
<feature type="transmembrane region" description="Helical" evidence="12">
    <location>
        <begin position="90"/>
        <end position="112"/>
    </location>
</feature>
<evidence type="ECO:0000256" key="2">
    <source>
        <dbReference type="ARBA" id="ARBA00010663"/>
    </source>
</evidence>
<evidence type="ECO:0000256" key="10">
    <source>
        <dbReference type="ARBA" id="ARBA00023170"/>
    </source>
</evidence>
<dbReference type="SUPFAM" id="SSF81321">
    <property type="entry name" value="Family A G protein-coupled receptor-like"/>
    <property type="match status" value="1"/>
</dbReference>
<name>A0A6P6EJB8_OCTDE</name>
<organism evidence="14 15">
    <name type="scientific">Octodon degus</name>
    <name type="common">Degu</name>
    <name type="synonym">Sciurus degus</name>
    <dbReference type="NCBI Taxonomy" id="10160"/>
    <lineage>
        <taxon>Eukaryota</taxon>
        <taxon>Metazoa</taxon>
        <taxon>Chordata</taxon>
        <taxon>Craniata</taxon>
        <taxon>Vertebrata</taxon>
        <taxon>Euteleostomi</taxon>
        <taxon>Mammalia</taxon>
        <taxon>Eutheria</taxon>
        <taxon>Euarchontoglires</taxon>
        <taxon>Glires</taxon>
        <taxon>Rodentia</taxon>
        <taxon>Hystricomorpha</taxon>
        <taxon>Octodontidae</taxon>
        <taxon>Octodon</taxon>
    </lineage>
</organism>
<feature type="transmembrane region" description="Helical" evidence="12">
    <location>
        <begin position="16"/>
        <end position="41"/>
    </location>
</feature>
<keyword evidence="5 12" id="KW-0812">Transmembrane</keyword>
<evidence type="ECO:0000256" key="3">
    <source>
        <dbReference type="ARBA" id="ARBA00022475"/>
    </source>
</evidence>
<feature type="transmembrane region" description="Helical" evidence="12">
    <location>
        <begin position="273"/>
        <end position="291"/>
    </location>
</feature>
<feature type="domain" description="G-protein coupled receptors family 1 profile" evidence="13">
    <location>
        <begin position="27"/>
        <end position="290"/>
    </location>
</feature>
<dbReference type="GO" id="GO:0007606">
    <property type="term" value="P:sensory perception of chemical stimulus"/>
    <property type="evidence" value="ECO:0007669"/>
    <property type="project" value="UniProtKB-ARBA"/>
</dbReference>
<dbReference type="PROSITE" id="PS50262">
    <property type="entry name" value="G_PROTEIN_RECEP_F1_2"/>
    <property type="match status" value="1"/>
</dbReference>
<keyword evidence="14" id="KW-1185">Reference proteome</keyword>
<comment type="subcellular location">
    <subcellularLocation>
        <location evidence="1 12">Cell membrane</location>
        <topology evidence="1 12">Multi-pass membrane protein</topology>
    </subcellularLocation>
</comment>
<evidence type="ECO:0000256" key="6">
    <source>
        <dbReference type="ARBA" id="ARBA00022989"/>
    </source>
</evidence>
<evidence type="ECO:0000256" key="7">
    <source>
        <dbReference type="ARBA" id="ARBA00023040"/>
    </source>
</evidence>
<keyword evidence="9" id="KW-1015">Disulfide bond</keyword>
<dbReference type="GeneID" id="111817116"/>
<evidence type="ECO:0000256" key="4">
    <source>
        <dbReference type="ARBA" id="ARBA00022507"/>
    </source>
</evidence>
<dbReference type="InterPro" id="IPR004072">
    <property type="entry name" value="Vmron_rcpt_1"/>
</dbReference>
<evidence type="ECO:0000256" key="12">
    <source>
        <dbReference type="RuleBase" id="RU364061"/>
    </source>
</evidence>
<dbReference type="Gene3D" id="1.20.1070.10">
    <property type="entry name" value="Rhodopsin 7-helix transmembrane proteins"/>
    <property type="match status" value="1"/>
</dbReference>
<feature type="transmembrane region" description="Helical" evidence="12">
    <location>
        <begin position="236"/>
        <end position="253"/>
    </location>
</feature>
<dbReference type="FunFam" id="1.20.1070.10:FF:000051">
    <property type="entry name" value="Vomeronasal type-1 receptor"/>
    <property type="match status" value="1"/>
</dbReference>
<feature type="transmembrane region" description="Helical" evidence="12">
    <location>
        <begin position="190"/>
        <end position="212"/>
    </location>
</feature>
<comment type="similarity">
    <text evidence="2 12">Belongs to the G-protein coupled receptor 1 family.</text>
</comment>
<dbReference type="CDD" id="cd13949">
    <property type="entry name" value="7tm_V1R_pheromone"/>
    <property type="match status" value="1"/>
</dbReference>
<dbReference type="GO" id="GO:0016503">
    <property type="term" value="F:pheromone receptor activity"/>
    <property type="evidence" value="ECO:0007669"/>
    <property type="project" value="InterPro"/>
</dbReference>
<evidence type="ECO:0000256" key="5">
    <source>
        <dbReference type="ARBA" id="ARBA00022692"/>
    </source>
</evidence>
<dbReference type="AlphaFoldDB" id="A0A6P6EJB8"/>
<sequence length="317" mass="36748">MKKNRRFSSFINMQHIFLFEVSIGIIANTFLLLFHILTFLLEHRLKSTDLVIGHLAFIHILMLLTVGFIAMDIFGFHDLGNGITCKYILYYYRVMRGLSISTTCLLSVIQAITLSPRSSCLAKFKQKSLHQNLCCFLFLWLFNMLICGRFLISTVATPNATLHSLMFVTQSCSLLPIRSFLKYISLSLMIFKHMSFIGLMALSSGYMLILLCRHKRKSKHLHSLYQPPKSSPEQRATWTILLLMSFFIVMYILDSVIEYTSAMLWNHGPILHGIQMLLGNGYATFSPFVLISTERRLIKWFIFMWGKHRNFLLFRDG</sequence>
<reference evidence="15" key="1">
    <citation type="submission" date="2025-08" db="UniProtKB">
        <authorList>
            <consortium name="RefSeq"/>
        </authorList>
    </citation>
    <scope>IDENTIFICATION</scope>
</reference>
<feature type="transmembrane region" description="Helical" evidence="12">
    <location>
        <begin position="133"/>
        <end position="152"/>
    </location>
</feature>
<dbReference type="PRINTS" id="PR01534">
    <property type="entry name" value="VOMERONASL1R"/>
</dbReference>
<dbReference type="Proteomes" id="UP000515203">
    <property type="component" value="Unplaced"/>
</dbReference>
<gene>
    <name evidence="15" type="primary">LOC111817116</name>
</gene>
<dbReference type="OrthoDB" id="9606139at2759"/>
<dbReference type="InParanoid" id="A0A6P6EJB8"/>
<evidence type="ECO:0000256" key="1">
    <source>
        <dbReference type="ARBA" id="ARBA00004651"/>
    </source>
</evidence>
<evidence type="ECO:0000313" key="15">
    <source>
        <dbReference type="RefSeq" id="XP_023572409.1"/>
    </source>
</evidence>
<keyword evidence="11 12" id="KW-0807">Transducer</keyword>
<dbReference type="PANTHER" id="PTHR24062">
    <property type="entry name" value="VOMERONASAL TYPE-1 RECEPTOR"/>
    <property type="match status" value="1"/>
</dbReference>
<dbReference type="GO" id="GO:0005886">
    <property type="term" value="C:plasma membrane"/>
    <property type="evidence" value="ECO:0007669"/>
    <property type="project" value="UniProtKB-SubCell"/>
</dbReference>
<evidence type="ECO:0000259" key="13">
    <source>
        <dbReference type="PROSITE" id="PS50262"/>
    </source>
</evidence>
<keyword evidence="3 12" id="KW-1003">Cell membrane</keyword>
<proteinExistence type="inferred from homology"/>
<keyword evidence="8 12" id="KW-0472">Membrane</keyword>
<dbReference type="RefSeq" id="XP_023572409.1">
    <property type="nucleotide sequence ID" value="XM_023716641.1"/>
</dbReference>
<feature type="transmembrane region" description="Helical" evidence="12">
    <location>
        <begin position="50"/>
        <end position="70"/>
    </location>
</feature>
<evidence type="ECO:0000256" key="8">
    <source>
        <dbReference type="ARBA" id="ARBA00023136"/>
    </source>
</evidence>
<dbReference type="Pfam" id="PF03402">
    <property type="entry name" value="V1R"/>
    <property type="match status" value="1"/>
</dbReference>
<keyword evidence="7 12" id="KW-0297">G-protein coupled receptor</keyword>
<evidence type="ECO:0000256" key="11">
    <source>
        <dbReference type="ARBA" id="ARBA00023224"/>
    </source>
</evidence>